<dbReference type="PROSITE" id="PS50212">
    <property type="entry name" value="RASGEF_NTER"/>
    <property type="match status" value="1"/>
</dbReference>
<dbReference type="InterPro" id="IPR023578">
    <property type="entry name" value="Ras_GEF_dom_sf"/>
</dbReference>
<reference evidence="4" key="1">
    <citation type="journal article" date="2020" name="Fungal Divers.">
        <title>Resolving the Mortierellaceae phylogeny through synthesis of multi-gene phylogenetics and phylogenomics.</title>
        <authorList>
            <person name="Vandepol N."/>
            <person name="Liber J."/>
            <person name="Desiro A."/>
            <person name="Na H."/>
            <person name="Kennedy M."/>
            <person name="Barry K."/>
            <person name="Grigoriev I.V."/>
            <person name="Miller A.N."/>
            <person name="O'Donnell K."/>
            <person name="Stajich J.E."/>
            <person name="Bonito G."/>
        </authorList>
    </citation>
    <scope>NUCLEOTIDE SEQUENCE</scope>
    <source>
        <strain evidence="4">MES-2147</strain>
    </source>
</reference>
<dbReference type="SMART" id="SM00229">
    <property type="entry name" value="RasGEFN"/>
    <property type="match status" value="1"/>
</dbReference>
<dbReference type="GO" id="GO:0005085">
    <property type="term" value="F:guanyl-nucleotide exchange factor activity"/>
    <property type="evidence" value="ECO:0007669"/>
    <property type="project" value="UniProtKB-KW"/>
</dbReference>
<organism evidence="4 5">
    <name type="scientific">Modicella reniformis</name>
    <dbReference type="NCBI Taxonomy" id="1440133"/>
    <lineage>
        <taxon>Eukaryota</taxon>
        <taxon>Fungi</taxon>
        <taxon>Fungi incertae sedis</taxon>
        <taxon>Mucoromycota</taxon>
        <taxon>Mortierellomycotina</taxon>
        <taxon>Mortierellomycetes</taxon>
        <taxon>Mortierellales</taxon>
        <taxon>Mortierellaceae</taxon>
        <taxon>Modicella</taxon>
    </lineage>
</organism>
<dbReference type="OrthoDB" id="10254377at2759"/>
<name>A0A9P6J5K6_9FUNG</name>
<feature type="domain" description="N-terminal Ras-GEF" evidence="3">
    <location>
        <begin position="84"/>
        <end position="203"/>
    </location>
</feature>
<evidence type="ECO:0000256" key="2">
    <source>
        <dbReference type="SAM" id="MobiDB-lite"/>
    </source>
</evidence>
<dbReference type="EMBL" id="JAAAHW010006343">
    <property type="protein sequence ID" value="KAF9962916.1"/>
    <property type="molecule type" value="Genomic_DNA"/>
</dbReference>
<dbReference type="InterPro" id="IPR000651">
    <property type="entry name" value="Ras-like_Gua-exchang_fac_N"/>
</dbReference>
<feature type="non-terminal residue" evidence="4">
    <location>
        <position position="370"/>
    </location>
</feature>
<proteinExistence type="predicted"/>
<dbReference type="Pfam" id="PF00618">
    <property type="entry name" value="RasGEF_N"/>
    <property type="match status" value="1"/>
</dbReference>
<evidence type="ECO:0000259" key="3">
    <source>
        <dbReference type="PROSITE" id="PS50212"/>
    </source>
</evidence>
<comment type="caution">
    <text evidence="4">The sequence shown here is derived from an EMBL/GenBank/DDBJ whole genome shotgun (WGS) entry which is preliminary data.</text>
</comment>
<evidence type="ECO:0000256" key="1">
    <source>
        <dbReference type="PROSITE-ProRule" id="PRU00135"/>
    </source>
</evidence>
<dbReference type="CDD" id="cd06224">
    <property type="entry name" value="REM"/>
    <property type="match status" value="1"/>
</dbReference>
<dbReference type="Proteomes" id="UP000749646">
    <property type="component" value="Unassembled WGS sequence"/>
</dbReference>
<feature type="region of interest" description="Disordered" evidence="2">
    <location>
        <begin position="224"/>
        <end position="262"/>
    </location>
</feature>
<gene>
    <name evidence="4" type="primary">LTE1</name>
    <name evidence="4" type="ORF">BGZ65_007224</name>
</gene>
<dbReference type="AlphaFoldDB" id="A0A9P6J5K6"/>
<keyword evidence="1" id="KW-0344">Guanine-nucleotide releasing factor</keyword>
<dbReference type="Gene3D" id="1.20.870.10">
    <property type="entry name" value="Son of sevenless (SoS) protein Chain: S domain 1"/>
    <property type="match status" value="1"/>
</dbReference>
<keyword evidence="5" id="KW-1185">Reference proteome</keyword>
<feature type="compositionally biased region" description="Basic and acidic residues" evidence="2">
    <location>
        <begin position="245"/>
        <end position="262"/>
    </location>
</feature>
<evidence type="ECO:0000313" key="4">
    <source>
        <dbReference type="EMBL" id="KAF9962916.1"/>
    </source>
</evidence>
<accession>A0A9P6J5K6</accession>
<evidence type="ECO:0000313" key="5">
    <source>
        <dbReference type="Proteomes" id="UP000749646"/>
    </source>
</evidence>
<protein>
    <submittedName>
        <fullName evidence="4">Guanine nucleotide exchange factor lte1</fullName>
    </submittedName>
</protein>
<dbReference type="SUPFAM" id="SSF48366">
    <property type="entry name" value="Ras GEF"/>
    <property type="match status" value="1"/>
</dbReference>
<sequence length="370" mass="42345">MDQAEIPTEHIIQGIYHLASETEPETTCGIPSPDTLLAPQPEVSPIPPRYLEIDTRVFDQAGDESPYNIVYAPHETLKHGLFSGTSELRPIIAATIVKLIEKLTYQYGMDFFLTYRLFMSPVQLCKYLIQRYLWALEQDTESRCVVRVRTFVVFRYWINNHFADDFLTSKSLRFQMASFLNNMRSHPRVQSSARDARIIRSLMEFFKQQRRYYKSLAKQSLIAEQRSGSGKRDSQQDVHGVNDSVEAHSKANDQKAAEEERLGVSAIPSRSEFLVAKWTTVDVTSSIRQMTPVKGRHRASTLAGPTPRSIVGEHHDDHCMMTMGFSKLRQKSEDIYQHFVHPSNVPSRGKNCVCWTPAYTGITEHHAFNT</sequence>